<dbReference type="AlphaFoldDB" id="A0A7Z7BS10"/>
<feature type="compositionally biased region" description="Polar residues" evidence="1">
    <location>
        <begin position="353"/>
        <end position="369"/>
    </location>
</feature>
<protein>
    <submittedName>
        <fullName evidence="3">Uncharacterized protein</fullName>
    </submittedName>
</protein>
<accession>A0A7Z7BS10</accession>
<proteinExistence type="predicted"/>
<comment type="caution">
    <text evidence="3">The sequence shown here is derived from an EMBL/GenBank/DDBJ whole genome shotgun (WGS) entry which is preliminary data.</text>
</comment>
<evidence type="ECO:0000256" key="2">
    <source>
        <dbReference type="SAM" id="SignalP"/>
    </source>
</evidence>
<dbReference type="Proteomes" id="UP000198917">
    <property type="component" value="Unassembled WGS sequence"/>
</dbReference>
<evidence type="ECO:0000313" key="4">
    <source>
        <dbReference type="Proteomes" id="UP000198917"/>
    </source>
</evidence>
<name>A0A7Z7BS10_9HYPH</name>
<feature type="region of interest" description="Disordered" evidence="1">
    <location>
        <begin position="353"/>
        <end position="485"/>
    </location>
</feature>
<dbReference type="EMBL" id="FNEW01000008">
    <property type="protein sequence ID" value="SDK37787.1"/>
    <property type="molecule type" value="Genomic_DNA"/>
</dbReference>
<feature type="signal peptide" evidence="2">
    <location>
        <begin position="1"/>
        <end position="19"/>
    </location>
</feature>
<gene>
    <name evidence="3" type="ORF">SAMN05428983_4734</name>
</gene>
<evidence type="ECO:0000313" key="3">
    <source>
        <dbReference type="EMBL" id="SDK37787.1"/>
    </source>
</evidence>
<dbReference type="RefSeq" id="WP_092734849.1">
    <property type="nucleotide sequence ID" value="NZ_CP033024.1"/>
</dbReference>
<sequence length="485" mass="52491">MPRSKLKLVSLTPLFAALAASPLVQQTVAATAIVSLSMGQAVAGSPVRMNAQALLGDMRRSLAEIAFSFSEAKGDSKRRSGVAVLAALTEATRAVQNLETAIAAHDASRISRATKALSHAVGNLQTRYSLSSAKCDAVTRALQRFNAAWAEYSSRFVLAKHKTSAANATASDVQALRRKVADLSYRMQQLEDDVADNAALRGEVIRMRREIAITQSTPANAYDYQRLSFTLTVLSGSFAALSLTTREYYPSYYVSVAPFESYRSIDTYWDGYYDGYYQGVADSYYSEPMVISSPVMTESRTETYQNVTYETIYSVTNETTNIYQTMPEEDLSDVAVVPVPQGVNFSVEDISANQKSGSSEVGEFSNTGLPASEAASGTMPEVLPESNSTDQAPDVPDDQDEPPPAIPSPLEHHSNDGNPGTFDDTAGSVSPDHQDKPWAPEDRVSRDHSTPDALPSNESTGEPRAAMRVPEDEASEEEPVMKATP</sequence>
<evidence type="ECO:0000256" key="1">
    <source>
        <dbReference type="SAM" id="MobiDB-lite"/>
    </source>
</evidence>
<feature type="chain" id="PRO_5030755403" evidence="2">
    <location>
        <begin position="20"/>
        <end position="485"/>
    </location>
</feature>
<reference evidence="3 4" key="1">
    <citation type="submission" date="2016-10" db="EMBL/GenBank/DDBJ databases">
        <authorList>
            <person name="Varghese N."/>
            <person name="Submissions S."/>
        </authorList>
    </citation>
    <scope>NUCLEOTIDE SEQUENCE [LARGE SCALE GENOMIC DNA]</scope>
    <source>
        <strain evidence="3 4">PDC82</strain>
    </source>
</reference>
<feature type="compositionally biased region" description="Basic and acidic residues" evidence="1">
    <location>
        <begin position="432"/>
        <end position="450"/>
    </location>
</feature>
<organism evidence="3 4">
    <name type="scientific">Agrobacterium fabrum</name>
    <dbReference type="NCBI Taxonomy" id="1176649"/>
    <lineage>
        <taxon>Bacteria</taxon>
        <taxon>Pseudomonadati</taxon>
        <taxon>Pseudomonadota</taxon>
        <taxon>Alphaproteobacteria</taxon>
        <taxon>Hyphomicrobiales</taxon>
        <taxon>Rhizobiaceae</taxon>
        <taxon>Rhizobium/Agrobacterium group</taxon>
        <taxon>Agrobacterium</taxon>
        <taxon>Agrobacterium tumefaciens complex</taxon>
    </lineage>
</organism>
<keyword evidence="2" id="KW-0732">Signal</keyword>